<reference evidence="3" key="3">
    <citation type="submission" date="2025-09" db="UniProtKB">
        <authorList>
            <consortium name="Ensembl"/>
        </authorList>
    </citation>
    <scope>IDENTIFICATION</scope>
</reference>
<evidence type="ECO:0000313" key="3">
    <source>
        <dbReference type="Ensembl" id="ENSSHAP00000025108.1"/>
    </source>
</evidence>
<dbReference type="GeneTree" id="ENSGT00940000153246"/>
<dbReference type="InterPro" id="IPR028089">
    <property type="entry name" value="DUF4455"/>
</dbReference>
<proteinExistence type="predicted"/>
<dbReference type="FunCoup" id="A0A7N4NMP4">
    <property type="interactions" value="105"/>
</dbReference>
<keyword evidence="4" id="KW-1185">Reference proteome</keyword>
<name>A0A7N4NMP4_SARHA</name>
<dbReference type="InterPro" id="IPR027914">
    <property type="entry name" value="DUF4456"/>
</dbReference>
<evidence type="ECO:0000259" key="1">
    <source>
        <dbReference type="Pfam" id="PF14643"/>
    </source>
</evidence>
<dbReference type="Pfam" id="PF14644">
    <property type="entry name" value="DUF4456"/>
    <property type="match status" value="1"/>
</dbReference>
<protein>
    <submittedName>
        <fullName evidence="3">Coiled-coil domain containing 180</fullName>
    </submittedName>
</protein>
<dbReference type="CTD" id="100499483"/>
<dbReference type="Pfam" id="PF14643">
    <property type="entry name" value="DUF4455"/>
    <property type="match status" value="1"/>
</dbReference>
<dbReference type="PANTHER" id="PTHR21444:SF14">
    <property type="entry name" value="COILED-COIL DOMAIN-CONTAINING PROTEIN 180"/>
    <property type="match status" value="1"/>
</dbReference>
<dbReference type="GeneID" id="100924095"/>
<dbReference type="RefSeq" id="XP_031810768.1">
    <property type="nucleotide sequence ID" value="XM_031954908.1"/>
</dbReference>
<dbReference type="PANTHER" id="PTHR21444">
    <property type="entry name" value="COILED-COIL DOMAIN-CONTAINING PROTEIN 180"/>
    <property type="match status" value="1"/>
</dbReference>
<evidence type="ECO:0000259" key="2">
    <source>
        <dbReference type="Pfam" id="PF14644"/>
    </source>
</evidence>
<accession>A0A7N4NMP4</accession>
<dbReference type="InParanoid" id="A0A7N4NMP4"/>
<feature type="domain" description="DUF4455" evidence="1">
    <location>
        <begin position="145"/>
        <end position="611"/>
    </location>
</feature>
<gene>
    <name evidence="3" type="primary">CCDC180</name>
</gene>
<sequence>MDSLKNFPPNNNISTENLGKMKTVRSGKVYRQIFDDEVQLVRSLANSRKKAVEHVGIVKSGKIPLLRNFETPAGQLLSPRQRMWAEAPPNDKSIENPVLYRELQIATIERNKESEDVIAAREVRGLSDFTVPEKINSDIIQKLDKRRRHIHEANLKNLQKEISQIGVEMESLTMEPGKELLEKLSENDENIDLLFKEMESDMESDVIQIEHLWELWDKLSKKFVNRRKWIKDFETALKKLEACRAKKLGEVLKKYTEILKDIAYLLSPDIDRLIHKEAMIINQALLGNQRAIAKLLINLLEANLKQEISNHHRWQDLMKIWKNMKKELMIRNFREFMDSENIHHPLSVKVEMDHMIKDLENLNQKRIRVLNSISDILPPAYAKDNLDQWYDSLQSLNKDLDYCILEGMMRIRFHNEENWRQCLDFVEQCKNQLLKWKVFSLEEIEYSVNHSFLHIIGNLQNQVENELEMMSTSLEEAAKQAEVQIEDLFKYLQNTLHLWEVHQNHLIQEEINLEKKIEQNRYKHSYETELKEACLDIVLDQMRQQNNEDGLKRHLDKAYFLLFNIKKKYENFHNDLVNEVNGYPFSMLKVLQDYSISISRYFYVREIYDQNIDGEVIIKFRDPDEVLEESPSHLKDIIKKIFKLDMESKISSSESKEIMYKSKSKSKASLPAEEARAIQEHSASEMEEDAKSLKESIIPEIEETQISKVSLFQETGMLETPEESSVVLEEWTGNQIQESLEALSSFEIQPGIISEEESTMESSTEVLESFLTSSGNKYLVFSLREESESKLVDTTSAEDIPQDTAACLKHVILPSQLFSGLKKRIRLEYFEHLEKWFGQTLAKSKMFTAAKTDELDSELELRLHIHKPRAKQIKTEIHNVRAAEILFHQERLDRHCTSILEMLRRERIMFYKFHEEQNTKNKNFRNWMLSIEQAFLNTTTSRNLTLFSSNLNRELLSYVDVIQLSLRGFRHYLEENMEKLRLANMDFLKKCRLFSEGGNFSPDELSTFCNRLEKESLRIEFIESFIMMKMEKMENEYVEQANEIINKFESKFHNLSVDLIFIEKIQRFLTNLQVNIKAEVFKSNFQTETLNNALKELRHKISICGQDIMDQETVNAEDLYNFSKHIVEKLTQRIQYLNCHLDYQGAGANTDNVLFVADMTEEENKADTIKETLLQPSRMGKTMLDDVAVEIIKNVLQLPEQRRDREHGGKIKGKRPRRRTDSIIPNKDIKKILSVTSNLSQGSVLRYSRPNRQDKKYQVFGEKPERNEFHFKNIIHSLLWEANDILLLITEEFYRKDKHSVTRPDYMQDTFDQCVEVFGKKLLEYGNQSDEYYNSCLIELREQLKEFEELLPHVARLVMENFFHKHWETLQSSEAEIEGQFKEQLEEWLKIRDKNNQELHSDLGHPNNYKTMDSLCQDEIKRQTDQNTGILSTADKLEECAKKCARKFINSLTVLTEKLLQQMDEIPTVDDIQSAKMEPVRQKASFLMRWKIAGLPSEEEKEKPQSERGSKKWSGMLPTTFTIHHKIYMRATPPIITNKNSLGHQAVVEARDVIYAKYLVALQLELSKIKEEKDIRLTKAENWKGWWTRSVKTIKDLYF</sequence>
<reference evidence="3" key="2">
    <citation type="submission" date="2025-08" db="UniProtKB">
        <authorList>
            <consortium name="Ensembl"/>
        </authorList>
    </citation>
    <scope>IDENTIFICATION</scope>
</reference>
<dbReference type="KEGG" id="shr:100924095"/>
<feature type="domain" description="DUF4456" evidence="2">
    <location>
        <begin position="1289"/>
        <end position="1489"/>
    </location>
</feature>
<organism evidence="3 4">
    <name type="scientific">Sarcophilus harrisii</name>
    <name type="common">Tasmanian devil</name>
    <name type="synonym">Sarcophilus laniarius</name>
    <dbReference type="NCBI Taxonomy" id="9305"/>
    <lineage>
        <taxon>Eukaryota</taxon>
        <taxon>Metazoa</taxon>
        <taxon>Chordata</taxon>
        <taxon>Craniata</taxon>
        <taxon>Vertebrata</taxon>
        <taxon>Euteleostomi</taxon>
        <taxon>Mammalia</taxon>
        <taxon>Metatheria</taxon>
        <taxon>Dasyuromorphia</taxon>
        <taxon>Dasyuridae</taxon>
        <taxon>Sarcophilus</taxon>
    </lineage>
</organism>
<dbReference type="Proteomes" id="UP000007648">
    <property type="component" value="Unassembled WGS sequence"/>
</dbReference>
<evidence type="ECO:0000313" key="4">
    <source>
        <dbReference type="Proteomes" id="UP000007648"/>
    </source>
</evidence>
<dbReference type="OrthoDB" id="431588at2759"/>
<reference evidence="3 4" key="1">
    <citation type="journal article" date="2011" name="Proc. Natl. Acad. Sci. U.S.A.">
        <title>Genetic diversity and population structure of the endangered marsupial Sarcophilus harrisii (Tasmanian devil).</title>
        <authorList>
            <person name="Miller W."/>
            <person name="Hayes V.M."/>
            <person name="Ratan A."/>
            <person name="Petersen D.C."/>
            <person name="Wittekindt N.E."/>
            <person name="Miller J."/>
            <person name="Walenz B."/>
            <person name="Knight J."/>
            <person name="Qi J."/>
            <person name="Zhao F."/>
            <person name="Wang Q."/>
            <person name="Bedoya-Reina O.C."/>
            <person name="Katiyar N."/>
            <person name="Tomsho L.P."/>
            <person name="Kasson L.M."/>
            <person name="Hardie R.A."/>
            <person name="Woodbridge P."/>
            <person name="Tindall E.A."/>
            <person name="Bertelsen M.F."/>
            <person name="Dixon D."/>
            <person name="Pyecroft S."/>
            <person name="Helgen K.M."/>
            <person name="Lesk A.M."/>
            <person name="Pringle T.H."/>
            <person name="Patterson N."/>
            <person name="Zhang Y."/>
            <person name="Kreiss A."/>
            <person name="Woods G.M."/>
            <person name="Jones M.E."/>
            <person name="Schuster S.C."/>
        </authorList>
    </citation>
    <scope>NUCLEOTIDE SEQUENCE [LARGE SCALE GENOMIC DNA]</scope>
</reference>
<dbReference type="RefSeq" id="XP_031810767.1">
    <property type="nucleotide sequence ID" value="XM_031954907.1"/>
</dbReference>
<dbReference type="Ensembl" id="ENSSHAT00000034176.1">
    <property type="protein sequence ID" value="ENSSHAP00000025108.1"/>
    <property type="gene ID" value="ENSSHAG00000030785.1"/>
</dbReference>